<name>A0A4Y2T5D2_ARAVE</name>
<dbReference type="EMBL" id="BGPR01025809">
    <property type="protein sequence ID" value="GBN95013.1"/>
    <property type="molecule type" value="Genomic_DNA"/>
</dbReference>
<organism evidence="1 2">
    <name type="scientific">Araneus ventricosus</name>
    <name type="common">Orbweaver spider</name>
    <name type="synonym">Epeira ventricosa</name>
    <dbReference type="NCBI Taxonomy" id="182803"/>
    <lineage>
        <taxon>Eukaryota</taxon>
        <taxon>Metazoa</taxon>
        <taxon>Ecdysozoa</taxon>
        <taxon>Arthropoda</taxon>
        <taxon>Chelicerata</taxon>
        <taxon>Arachnida</taxon>
        <taxon>Araneae</taxon>
        <taxon>Araneomorphae</taxon>
        <taxon>Entelegynae</taxon>
        <taxon>Araneoidea</taxon>
        <taxon>Araneidae</taxon>
        <taxon>Araneus</taxon>
    </lineage>
</organism>
<reference evidence="1 2" key="1">
    <citation type="journal article" date="2019" name="Sci. Rep.">
        <title>Orb-weaving spider Araneus ventricosus genome elucidates the spidroin gene catalogue.</title>
        <authorList>
            <person name="Kono N."/>
            <person name="Nakamura H."/>
            <person name="Ohtoshi R."/>
            <person name="Moran D.A.P."/>
            <person name="Shinohara A."/>
            <person name="Yoshida Y."/>
            <person name="Fujiwara M."/>
            <person name="Mori M."/>
            <person name="Tomita M."/>
            <person name="Arakawa K."/>
        </authorList>
    </citation>
    <scope>NUCLEOTIDE SEQUENCE [LARGE SCALE GENOMIC DNA]</scope>
</reference>
<evidence type="ECO:0000313" key="1">
    <source>
        <dbReference type="EMBL" id="GBN95013.1"/>
    </source>
</evidence>
<dbReference type="Proteomes" id="UP000499080">
    <property type="component" value="Unassembled WGS sequence"/>
</dbReference>
<comment type="caution">
    <text evidence="1">The sequence shown here is derived from an EMBL/GenBank/DDBJ whole genome shotgun (WGS) entry which is preliminary data.</text>
</comment>
<gene>
    <name evidence="1" type="ORF">AVEN_275474_1</name>
</gene>
<protein>
    <submittedName>
        <fullName evidence="1">Uncharacterized protein</fullName>
    </submittedName>
</protein>
<keyword evidence="2" id="KW-1185">Reference proteome</keyword>
<sequence length="107" mass="12131">MSIFPGWSKLGSANSERLGIFNCPISRTFDGTKSVIFGTINKSIKDEKDEFLLQIIVLAIHFAFVVDPLKPLIGTFIFRLLKPNSEANCDVKKCDWDPQSRRTLPWT</sequence>
<accession>A0A4Y2T5D2</accession>
<dbReference type="AlphaFoldDB" id="A0A4Y2T5D2"/>
<proteinExistence type="predicted"/>
<evidence type="ECO:0000313" key="2">
    <source>
        <dbReference type="Proteomes" id="UP000499080"/>
    </source>
</evidence>